<dbReference type="EMBL" id="JANBUJ010000111">
    <property type="protein sequence ID" value="KAJ2774317.1"/>
    <property type="molecule type" value="Genomic_DNA"/>
</dbReference>
<comment type="caution">
    <text evidence="1">The sequence shown here is derived from an EMBL/GenBank/DDBJ whole genome shotgun (WGS) entry which is preliminary data.</text>
</comment>
<reference evidence="1" key="1">
    <citation type="submission" date="2022-07" db="EMBL/GenBank/DDBJ databases">
        <title>Phylogenomic reconstructions and comparative analyses of Kickxellomycotina fungi.</title>
        <authorList>
            <person name="Reynolds N.K."/>
            <person name="Stajich J.E."/>
            <person name="Barry K."/>
            <person name="Grigoriev I.V."/>
            <person name="Crous P."/>
            <person name="Smith M.E."/>
        </authorList>
    </citation>
    <scope>NUCLEOTIDE SEQUENCE</scope>
    <source>
        <strain evidence="1">CBS 109366</strain>
    </source>
</reference>
<organism evidence="1 2">
    <name type="scientific">Coemansia nantahalensis</name>
    <dbReference type="NCBI Taxonomy" id="2789366"/>
    <lineage>
        <taxon>Eukaryota</taxon>
        <taxon>Fungi</taxon>
        <taxon>Fungi incertae sedis</taxon>
        <taxon>Zoopagomycota</taxon>
        <taxon>Kickxellomycotina</taxon>
        <taxon>Kickxellomycetes</taxon>
        <taxon>Kickxellales</taxon>
        <taxon>Kickxellaceae</taxon>
        <taxon>Coemansia</taxon>
    </lineage>
</organism>
<proteinExistence type="predicted"/>
<dbReference type="Proteomes" id="UP001140234">
    <property type="component" value="Unassembled WGS sequence"/>
</dbReference>
<gene>
    <name evidence="1" type="ORF">IWQ57_000880</name>
</gene>
<protein>
    <submittedName>
        <fullName evidence="1">Uncharacterized protein</fullName>
    </submittedName>
</protein>
<evidence type="ECO:0000313" key="2">
    <source>
        <dbReference type="Proteomes" id="UP001140234"/>
    </source>
</evidence>
<accession>A0ACC1K6E1</accession>
<evidence type="ECO:0000313" key="1">
    <source>
        <dbReference type="EMBL" id="KAJ2774317.1"/>
    </source>
</evidence>
<sequence>MKRQSGIGIIRDGAGSKSYFQRRAQPMTGAAQGQSAPMAVAASADPAPSAATAAAKDDAHEKQQLHGLNAIAVLTNHPSKPPGRIHRSDLPAVPRTHYPTIKCSDFAEYLENTTALFDQYAANAKLGYQVLTDEPSRSEAAGDDPAQAAEATSHTYSIDSTTMAERLRTLDGTRSEFGLESISEYGGNTDGAAARALPGIEDVPTIFFEEGFDLRDPATFDIATQVVLGPAAAKSGLFSPDKAADASNTMQELLSGYMDVVEAYLTREISRRSPAFFAALATLEELHSETDRCISKIHAVQEDLKKTARTQCQPGLELIRQRRRKANLEAVLGGVELLSTLQHTLAAADDLIESSDYVGALGLLNEARELAGLEGGPVRHTLAGTRAFGHLCARLDKQLQAVTQHAVRELAASVVRDMREFVDDGLATRPTQAPLGAPQVEIYQANLAMQLTPFVCGLARTGGIGSALKAYRAGLMAETAGLIEGLYPSEFPRSRGHAMFSDAAQQRALGAAVHAQTFDQFCALLRHQQDLLVLVISHINMVRRTFLQILEENRPLADIQAEPADRAPPPATAASGGMRPGGPPGVQGASSGGLAGLAGAPPLLKRYGSARTEVLQSLDDTFDEFMDVAHVRCAKLLNHRAEQNARLSLAGFHSLYMRIWQFIVQCERIGGKMCFGLRGALTAQAKAFLANFHAEKLRQIQILVENEQWVQAEVPVDFQDLVNQVVDAAAARDDSSQALLSLGTGPPARPLSSVQPLPPSDGPPADAAQAAGMRRLPHSLPRFDSDAASVVSADAAGMGLMHIGDGAFHVVGCSLVLVKSVVEYLQCAASIPVLATDVVQRLVEVFKAFNSRSCQVVLGAGAMRSAGLKNISAKHLALASESLSLCMELIPHVKECLRRAIPPSGEALLAQLERTAGDFANHQQELHSKLVVIMADRADHHARALDATRWDELGQQAQPPAPAMDALVKEMRKLHKVLKRYLPPPALRSVFERIFAMYETKLTAQYRRMRIATSEGKRQLMLNSQFLLRRLRALDAVPPVDWELEVVVNNIDLVRSQVPASVGLLSSSSPTTPVLPSTPADPPLTADSEPPTPAVAIFSPPPDDATVLDFDEIVMDFDGIVNDPSLTSVAGPHNCGACSSSQADAA</sequence>
<keyword evidence="2" id="KW-1185">Reference proteome</keyword>
<name>A0ACC1K6E1_9FUNG</name>